<dbReference type="Pfam" id="PF20150">
    <property type="entry name" value="2EXR"/>
    <property type="match status" value="1"/>
</dbReference>
<dbReference type="Proteomes" id="UP000235786">
    <property type="component" value="Unassembled WGS sequence"/>
</dbReference>
<organism evidence="3 4">
    <name type="scientific">Hyaloscypha variabilis (strain UAMH 11265 / GT02V1 / F)</name>
    <name type="common">Meliniomyces variabilis</name>
    <dbReference type="NCBI Taxonomy" id="1149755"/>
    <lineage>
        <taxon>Eukaryota</taxon>
        <taxon>Fungi</taxon>
        <taxon>Dikarya</taxon>
        <taxon>Ascomycota</taxon>
        <taxon>Pezizomycotina</taxon>
        <taxon>Leotiomycetes</taxon>
        <taxon>Helotiales</taxon>
        <taxon>Hyaloscyphaceae</taxon>
        <taxon>Hyaloscypha</taxon>
        <taxon>Hyaloscypha variabilis</taxon>
    </lineage>
</organism>
<name>A0A2J6QTI2_HYAVF</name>
<dbReference type="EMBL" id="KZ613973">
    <property type="protein sequence ID" value="PMD29572.1"/>
    <property type="molecule type" value="Genomic_DNA"/>
</dbReference>
<feature type="compositionally biased region" description="Basic and acidic residues" evidence="1">
    <location>
        <begin position="8"/>
        <end position="21"/>
    </location>
</feature>
<feature type="region of interest" description="Disordered" evidence="1">
    <location>
        <begin position="1"/>
        <end position="33"/>
    </location>
</feature>
<reference evidence="3 4" key="1">
    <citation type="submission" date="2016-04" db="EMBL/GenBank/DDBJ databases">
        <title>A degradative enzymes factory behind the ericoid mycorrhizal symbiosis.</title>
        <authorList>
            <consortium name="DOE Joint Genome Institute"/>
            <person name="Martino E."/>
            <person name="Morin E."/>
            <person name="Grelet G."/>
            <person name="Kuo A."/>
            <person name="Kohler A."/>
            <person name="Daghino S."/>
            <person name="Barry K."/>
            <person name="Choi C."/>
            <person name="Cichocki N."/>
            <person name="Clum A."/>
            <person name="Copeland A."/>
            <person name="Hainaut M."/>
            <person name="Haridas S."/>
            <person name="Labutti K."/>
            <person name="Lindquist E."/>
            <person name="Lipzen A."/>
            <person name="Khouja H.-R."/>
            <person name="Murat C."/>
            <person name="Ohm R."/>
            <person name="Olson A."/>
            <person name="Spatafora J."/>
            <person name="Veneault-Fourrey C."/>
            <person name="Henrissat B."/>
            <person name="Grigoriev I."/>
            <person name="Martin F."/>
            <person name="Perotto S."/>
        </authorList>
    </citation>
    <scope>NUCLEOTIDE SEQUENCE [LARGE SCALE GENOMIC DNA]</scope>
    <source>
        <strain evidence="3 4">F</strain>
    </source>
</reference>
<accession>A0A2J6QTI2</accession>
<sequence length="378" mass="43656">MPKRKLIKQSEPKDLQEDLTPKRKSKLQKLDHQDVTISPSCARLPISRPHNSKVKKREPQTACKLLQRSYDEIDQLVVRFSFLSLETRLPFMAPSPTFPKFPLLPIEIRLMIWKLARLDSRIIKLSASKRVRTSALDMKHFSWMPHGHVVSRIPPPNLLHACSESRDIALKWYRMFFRPNCGDGGTYIDAERDYLYYGPEEIKLLVDNRTPTPTYREQRYGSLWLHDRQAIPNIMVHLTEALDGAALITKLLTTARWCNERAKDVLLLGYRSSDIKEGTMLSDLGRDVSNFKTSKPATAKGVERVKSYLNIVRSIEPLWENFKPKRMVSVSLFSTHNVEQSYGFTADWHLNARAYMGVSPPSTFDIEEEDLVDYIPLD</sequence>
<evidence type="ECO:0000256" key="1">
    <source>
        <dbReference type="SAM" id="MobiDB-lite"/>
    </source>
</evidence>
<protein>
    <recommendedName>
        <fullName evidence="2">2EXR domain-containing protein</fullName>
    </recommendedName>
</protein>
<dbReference type="InterPro" id="IPR045518">
    <property type="entry name" value="2EXR"/>
</dbReference>
<keyword evidence="4" id="KW-1185">Reference proteome</keyword>
<dbReference type="AlphaFoldDB" id="A0A2J6QTI2"/>
<proteinExistence type="predicted"/>
<feature type="domain" description="2EXR" evidence="2">
    <location>
        <begin position="98"/>
        <end position="195"/>
    </location>
</feature>
<evidence type="ECO:0000313" key="3">
    <source>
        <dbReference type="EMBL" id="PMD29572.1"/>
    </source>
</evidence>
<dbReference type="PANTHER" id="PTHR35910">
    <property type="entry name" value="2EXR DOMAIN-CONTAINING PROTEIN"/>
    <property type="match status" value="1"/>
</dbReference>
<dbReference type="STRING" id="1149755.A0A2J6QTI2"/>
<gene>
    <name evidence="3" type="ORF">L207DRAFT_593374</name>
</gene>
<evidence type="ECO:0000313" key="4">
    <source>
        <dbReference type="Proteomes" id="UP000235786"/>
    </source>
</evidence>
<dbReference type="PANTHER" id="PTHR35910:SF6">
    <property type="entry name" value="2EXR DOMAIN-CONTAINING PROTEIN"/>
    <property type="match status" value="1"/>
</dbReference>
<dbReference type="OrthoDB" id="3557569at2759"/>
<evidence type="ECO:0000259" key="2">
    <source>
        <dbReference type="Pfam" id="PF20150"/>
    </source>
</evidence>